<reference evidence="3" key="1">
    <citation type="submission" date="2018-12" db="EMBL/GenBank/DDBJ databases">
        <title>Genome sequence of Microcystis aeruginosa NIES-4285.</title>
        <authorList>
            <person name="Tanabe Y."/>
        </authorList>
    </citation>
    <scope>NUCLEOTIDE SEQUENCE [LARGE SCALE GENOMIC DNA]</scope>
    <source>
        <strain evidence="3">NIES-4285</strain>
    </source>
</reference>
<organism evidence="2 3">
    <name type="scientific">Microcystis aeruginosa NIES-4285</name>
    <dbReference type="NCBI Taxonomy" id="2497681"/>
    <lineage>
        <taxon>Bacteria</taxon>
        <taxon>Bacillati</taxon>
        <taxon>Cyanobacteriota</taxon>
        <taxon>Cyanophyceae</taxon>
        <taxon>Oscillatoriophycideae</taxon>
        <taxon>Chroococcales</taxon>
        <taxon>Microcystaceae</taxon>
        <taxon>Microcystis</taxon>
    </lineage>
</organism>
<accession>A0A402DD84</accession>
<evidence type="ECO:0000313" key="3">
    <source>
        <dbReference type="Proteomes" id="UP000289660"/>
    </source>
</evidence>
<name>A0A402DD84_MICAE</name>
<dbReference type="Pfam" id="PF13701">
    <property type="entry name" value="DDE_Tnp_1_4"/>
    <property type="match status" value="1"/>
</dbReference>
<dbReference type="EMBL" id="BIFY01000028">
    <property type="protein sequence ID" value="GCE60138.1"/>
    <property type="molecule type" value="Genomic_DNA"/>
</dbReference>
<evidence type="ECO:0000313" key="2">
    <source>
        <dbReference type="EMBL" id="GCE60138.1"/>
    </source>
</evidence>
<protein>
    <recommendedName>
        <fullName evidence="1">Transposase DDE domain-containing protein</fullName>
    </recommendedName>
</protein>
<proteinExistence type="predicted"/>
<dbReference type="InterPro" id="IPR047960">
    <property type="entry name" value="Transpos_IS1380"/>
</dbReference>
<dbReference type="Proteomes" id="UP000289660">
    <property type="component" value="Unassembled WGS sequence"/>
</dbReference>
<feature type="domain" description="Transposase DDE" evidence="1">
    <location>
        <begin position="15"/>
        <end position="440"/>
    </location>
</feature>
<evidence type="ECO:0000259" key="1">
    <source>
        <dbReference type="Pfam" id="PF13701"/>
    </source>
</evidence>
<comment type="caution">
    <text evidence="2">The sequence shown here is derived from an EMBL/GenBank/DDBJ whole genome shotgun (WGS) entry which is preliminary data.</text>
</comment>
<dbReference type="RefSeq" id="WP_130757196.1">
    <property type="nucleotide sequence ID" value="NZ_BIFY01000028.1"/>
</dbReference>
<gene>
    <name evidence="2" type="ORF">MiAbB_02058</name>
</gene>
<dbReference type="AlphaFoldDB" id="A0A402DD84"/>
<dbReference type="NCBIfam" id="NF033539">
    <property type="entry name" value="transpos_IS1380"/>
    <property type="match status" value="1"/>
</dbReference>
<sequence length="454" mass="51736">MTEFSSQLSLNFFTKKPLEAKFSRLDLSSDAGVILVRQAEEQLKICEGLADCLEDNREPGKVKHSLHQLISQRVYQIASGYEDSNDSNYLRDDPIFKIACDKVPLPGEELLASQPTMSRWENQVTNREIKEMRRFFVDQFLKSYSQQPEEILLDIDGWDALTHGHQQLSLFHGYYGHYIYFPVLINEAGSGYPLVLQLRAGNSHPGKGVAGILRWLFWRLRKAMPGVRIILRGEAGFSLPEILKVCERSEVKYAFGYSSNAVLKQKISYLLDQARLQYHRTGEKARLFDDVYYAAGTWKEPRRVVMKAEWLEKGANPRFIVTNLLTDAQELDDDFYVQRGASSEHRIKELKLGIKADRLSCQKFIVNQFRLFLSQAAYILLLGIREAAQGTRLAKATVSRLKETLIKTAAKVSVSVRKVLVELASHCPFAYEISLISLRLSSGVQLIFFKAKPS</sequence>
<dbReference type="InterPro" id="IPR025668">
    <property type="entry name" value="Tnp_DDE_dom"/>
</dbReference>